<name>A0ABP0KP97_9DINO</name>
<evidence type="ECO:0000256" key="2">
    <source>
        <dbReference type="SAM" id="MobiDB-lite"/>
    </source>
</evidence>
<proteinExistence type="predicted"/>
<feature type="domain" description="C2" evidence="3">
    <location>
        <begin position="622"/>
        <end position="693"/>
    </location>
</feature>
<dbReference type="InterPro" id="IPR035892">
    <property type="entry name" value="C2_domain_sf"/>
</dbReference>
<dbReference type="InterPro" id="IPR000008">
    <property type="entry name" value="C2_dom"/>
</dbReference>
<evidence type="ECO:0000313" key="5">
    <source>
        <dbReference type="Proteomes" id="UP001642464"/>
    </source>
</evidence>
<protein>
    <submittedName>
        <fullName evidence="4">Coiled-coil domain-containing protein 38</fullName>
    </submittedName>
</protein>
<evidence type="ECO:0000259" key="3">
    <source>
        <dbReference type="Pfam" id="PF00168"/>
    </source>
</evidence>
<dbReference type="Proteomes" id="UP001642464">
    <property type="component" value="Unassembled WGS sequence"/>
</dbReference>
<feature type="compositionally biased region" description="Basic and acidic residues" evidence="2">
    <location>
        <begin position="282"/>
        <end position="292"/>
    </location>
</feature>
<keyword evidence="5" id="KW-1185">Reference proteome</keyword>
<feature type="coiled-coil region" evidence="1">
    <location>
        <begin position="315"/>
        <end position="370"/>
    </location>
</feature>
<sequence>MGASGSVEAPDANELKRLFDKHDVPHSGKLERQEAYALIEDLRLRYGMDEELPDSFKDAVFKEFDKDNAETWSWHDVRVLSGEGWHAMRRRLQRVRVRGGQRHNRAQRQKEKTLAESASSAWAKVSGAGAALAAMRDVEKVKDLEEEVELYFHPIRIENISIGQEAWTFAPQIDMRVIRDSLRAKPVEIRGADEQPHEFEDSAAWDQLDQTYYEAEDVTEDWFDDPDDTHHQVIMMIQAAHYNEKERYTMQHFGGNSQHGEARKEEEEDEEMMEESGVQTEEAPRAPPRVEDKTTKLEAKIEQYRDFIRRGNLVNQDLRSTIDDLRTEIEERQMRQDRTDQELGRHQRMIAEIERELQEVRRQAEAARSNLAGIPSRVFISRRGEKYHLRPDCNGMNNATAIRHVDYCSFCSQQVMSTPSMKGLYVHIILSDTRFGVGLGPLAELLLTLGEVLDMLRTPTVRRFQMQPFAVDQSKVVVRPPVILVAQFGGLRPSFQRWIHVIRAESLPEEAFFVEVELLANEGHGCVLVAGRSDIQSGPDPIFHNSICLDWDDETDMAINCKVIRSSMGFNEEIFAELRETMPQAFVDPVGRSVRLELRCLDGTGTNAEVSLHFAEIMPQASLSVNISSATGLAPKSEAWTFNPFIEVSVCSRDPRLGSLGRAAKVATGQTETLNNCHTDPHWAQPVVLKVVPESEAQTDKKLCWHLNCSQMLLD</sequence>
<gene>
    <name evidence="4" type="ORF">SCF082_LOCUS18483</name>
</gene>
<dbReference type="Pfam" id="PF00168">
    <property type="entry name" value="C2"/>
    <property type="match status" value="1"/>
</dbReference>
<accession>A0ABP0KP97</accession>
<comment type="caution">
    <text evidence="4">The sequence shown here is derived from an EMBL/GenBank/DDBJ whole genome shotgun (WGS) entry which is preliminary data.</text>
</comment>
<keyword evidence="1" id="KW-0175">Coiled coil</keyword>
<dbReference type="EMBL" id="CAXAMM010012359">
    <property type="protein sequence ID" value="CAK9028709.1"/>
    <property type="molecule type" value="Genomic_DNA"/>
</dbReference>
<dbReference type="Gene3D" id="1.10.238.10">
    <property type="entry name" value="EF-hand"/>
    <property type="match status" value="1"/>
</dbReference>
<dbReference type="InterPro" id="IPR011992">
    <property type="entry name" value="EF-hand-dom_pair"/>
</dbReference>
<reference evidence="4 5" key="1">
    <citation type="submission" date="2024-02" db="EMBL/GenBank/DDBJ databases">
        <authorList>
            <person name="Chen Y."/>
            <person name="Shah S."/>
            <person name="Dougan E. K."/>
            <person name="Thang M."/>
            <person name="Chan C."/>
        </authorList>
    </citation>
    <scope>NUCLEOTIDE SEQUENCE [LARGE SCALE GENOMIC DNA]</scope>
</reference>
<organism evidence="4 5">
    <name type="scientific">Durusdinium trenchii</name>
    <dbReference type="NCBI Taxonomy" id="1381693"/>
    <lineage>
        <taxon>Eukaryota</taxon>
        <taxon>Sar</taxon>
        <taxon>Alveolata</taxon>
        <taxon>Dinophyceae</taxon>
        <taxon>Suessiales</taxon>
        <taxon>Symbiodiniaceae</taxon>
        <taxon>Durusdinium</taxon>
    </lineage>
</organism>
<evidence type="ECO:0000256" key="1">
    <source>
        <dbReference type="SAM" id="Coils"/>
    </source>
</evidence>
<feature type="region of interest" description="Disordered" evidence="2">
    <location>
        <begin position="253"/>
        <end position="292"/>
    </location>
</feature>
<dbReference type="SUPFAM" id="SSF49562">
    <property type="entry name" value="C2 domain (Calcium/lipid-binding domain, CaLB)"/>
    <property type="match status" value="1"/>
</dbReference>
<feature type="compositionally biased region" description="Basic and acidic residues" evidence="2">
    <location>
        <begin position="13"/>
        <end position="22"/>
    </location>
</feature>
<feature type="region of interest" description="Disordered" evidence="2">
    <location>
        <begin position="1"/>
        <end position="22"/>
    </location>
</feature>
<evidence type="ECO:0000313" key="4">
    <source>
        <dbReference type="EMBL" id="CAK9028709.1"/>
    </source>
</evidence>
<dbReference type="SUPFAM" id="SSF47473">
    <property type="entry name" value="EF-hand"/>
    <property type="match status" value="1"/>
</dbReference>